<dbReference type="InterPro" id="IPR013154">
    <property type="entry name" value="ADH-like_N"/>
</dbReference>
<dbReference type="PANTHER" id="PTHR11695:SF294">
    <property type="entry name" value="RETICULON-4-INTERACTING PROTEIN 1, MITOCHONDRIAL"/>
    <property type="match status" value="1"/>
</dbReference>
<dbReference type="SMART" id="SM00829">
    <property type="entry name" value="PKS_ER"/>
    <property type="match status" value="1"/>
</dbReference>
<protein>
    <recommendedName>
        <fullName evidence="1">Enoyl reductase (ER) domain-containing protein</fullName>
    </recommendedName>
</protein>
<dbReference type="SUPFAM" id="SSF51735">
    <property type="entry name" value="NAD(P)-binding Rossmann-fold domains"/>
    <property type="match status" value="1"/>
</dbReference>
<dbReference type="Proteomes" id="UP000178492">
    <property type="component" value="Unassembled WGS sequence"/>
</dbReference>
<dbReference type="STRING" id="1797715.A3D81_01740"/>
<feature type="domain" description="Enoyl reductase (ER)" evidence="1">
    <location>
        <begin position="10"/>
        <end position="316"/>
    </location>
</feature>
<dbReference type="CDD" id="cd05289">
    <property type="entry name" value="MDR_like_2"/>
    <property type="match status" value="1"/>
</dbReference>
<dbReference type="InterPro" id="IPR020843">
    <property type="entry name" value="ER"/>
</dbReference>
<proteinExistence type="predicted"/>
<dbReference type="PANTHER" id="PTHR11695">
    <property type="entry name" value="ALCOHOL DEHYDROGENASE RELATED"/>
    <property type="match status" value="1"/>
</dbReference>
<comment type="caution">
    <text evidence="2">The sequence shown here is derived from an EMBL/GenBank/DDBJ whole genome shotgun (WGS) entry which is preliminary data.</text>
</comment>
<dbReference type="InterPro" id="IPR011032">
    <property type="entry name" value="GroES-like_sf"/>
</dbReference>
<evidence type="ECO:0000313" key="3">
    <source>
        <dbReference type="Proteomes" id="UP000178492"/>
    </source>
</evidence>
<dbReference type="Pfam" id="PF13602">
    <property type="entry name" value="ADH_zinc_N_2"/>
    <property type="match status" value="1"/>
</dbReference>
<organism evidence="2 3">
    <name type="scientific">Candidatus Curtissbacteria bacterium RIFCSPHIGHO2_02_FULL_40_17</name>
    <dbReference type="NCBI Taxonomy" id="1797715"/>
    <lineage>
        <taxon>Bacteria</taxon>
        <taxon>Candidatus Curtissiibacteriota</taxon>
    </lineage>
</organism>
<gene>
    <name evidence="2" type="ORF">A3D81_01740</name>
</gene>
<dbReference type="SUPFAM" id="SSF50129">
    <property type="entry name" value="GroES-like"/>
    <property type="match status" value="1"/>
</dbReference>
<reference evidence="2 3" key="1">
    <citation type="journal article" date="2016" name="Nat. Commun.">
        <title>Thousands of microbial genomes shed light on interconnected biogeochemical processes in an aquifer system.</title>
        <authorList>
            <person name="Anantharaman K."/>
            <person name="Brown C.T."/>
            <person name="Hug L.A."/>
            <person name="Sharon I."/>
            <person name="Castelle C.J."/>
            <person name="Probst A.J."/>
            <person name="Thomas B.C."/>
            <person name="Singh A."/>
            <person name="Wilkins M.J."/>
            <person name="Karaoz U."/>
            <person name="Brodie E.L."/>
            <person name="Williams K.H."/>
            <person name="Hubbard S.S."/>
            <person name="Banfield J.F."/>
        </authorList>
    </citation>
    <scope>NUCLEOTIDE SEQUENCE [LARGE SCALE GENOMIC DNA]</scope>
</reference>
<sequence>MKAVQISSYGGIEVLSVNENVPEPKAGEGQVLVEVHAASINPFDWKLRQGYAKEYIKLEFPATIGGDFSGKVVGLGENAADFAVGDEVYGQAAVIAGGTGAFAQKLAAPVGKIAKKPQKADFLQAAALPLVGQSALQALETHIALKPKQKILIHGGAGGIGHVAIQLAKALGAYVATTISADDVDFVKELGADEVLDYKAEKFEEKLSEFDAVFDTVGGEVTDKSFKVLKKSLPAGRQGGVIVSMAGAPSEHLAKEYGVNAIGQNTQGDRERLERLAELVDSGKIKVHIDGVFSLDEVKEAFSHQEQGHPRGKVVLKIR</sequence>
<accession>A0A1F5GG34</accession>
<dbReference type="Gene3D" id="3.40.50.720">
    <property type="entry name" value="NAD(P)-binding Rossmann-like Domain"/>
    <property type="match status" value="1"/>
</dbReference>
<dbReference type="GO" id="GO:0016491">
    <property type="term" value="F:oxidoreductase activity"/>
    <property type="evidence" value="ECO:0007669"/>
    <property type="project" value="InterPro"/>
</dbReference>
<evidence type="ECO:0000259" key="1">
    <source>
        <dbReference type="SMART" id="SM00829"/>
    </source>
</evidence>
<dbReference type="EMBL" id="MFBE01000030">
    <property type="protein sequence ID" value="OGD90841.1"/>
    <property type="molecule type" value="Genomic_DNA"/>
</dbReference>
<dbReference type="AlphaFoldDB" id="A0A1F5GG34"/>
<evidence type="ECO:0000313" key="2">
    <source>
        <dbReference type="EMBL" id="OGD90841.1"/>
    </source>
</evidence>
<dbReference type="InterPro" id="IPR036291">
    <property type="entry name" value="NAD(P)-bd_dom_sf"/>
</dbReference>
<name>A0A1F5GG34_9BACT</name>
<dbReference type="Pfam" id="PF08240">
    <property type="entry name" value="ADH_N"/>
    <property type="match status" value="1"/>
</dbReference>
<dbReference type="InterPro" id="IPR050700">
    <property type="entry name" value="YIM1/Zinc_Alcohol_DH_Fams"/>
</dbReference>
<dbReference type="Gene3D" id="3.90.180.10">
    <property type="entry name" value="Medium-chain alcohol dehydrogenases, catalytic domain"/>
    <property type="match status" value="1"/>
</dbReference>